<dbReference type="EMBL" id="KN840498">
    <property type="protein sequence ID" value="KIP07407.1"/>
    <property type="molecule type" value="Genomic_DNA"/>
</dbReference>
<keyword evidence="2" id="KW-1185">Reference proteome</keyword>
<dbReference type="STRING" id="745531.A0A0C3S8H0"/>
<feature type="non-terminal residue" evidence="1">
    <location>
        <position position="1"/>
    </location>
</feature>
<name>A0A0C3S8H0_PHLG1</name>
<organism evidence="1 2">
    <name type="scientific">Phlebiopsis gigantea (strain 11061_1 CR5-6)</name>
    <name type="common">White-rot fungus</name>
    <name type="synonym">Peniophora gigantea</name>
    <dbReference type="NCBI Taxonomy" id="745531"/>
    <lineage>
        <taxon>Eukaryota</taxon>
        <taxon>Fungi</taxon>
        <taxon>Dikarya</taxon>
        <taxon>Basidiomycota</taxon>
        <taxon>Agaricomycotina</taxon>
        <taxon>Agaricomycetes</taxon>
        <taxon>Polyporales</taxon>
        <taxon>Phanerochaetaceae</taxon>
        <taxon>Phlebiopsis</taxon>
    </lineage>
</organism>
<sequence length="124" mass="13761">CELGVTALGHAHAHSAAAAAGVPAPLLELFECFCMRQDLLWYAEHAGLTDEAFRTKEDAAVRAALPHLAAYVDALRWRELVTAPIVSDEKWGEWVGRLAPQGGEEKQHWALYQRRSQDATRARL</sequence>
<dbReference type="HOGENOM" id="CLU_2009413_0_0_1"/>
<accession>A0A0C3S8H0</accession>
<reference evidence="1 2" key="1">
    <citation type="journal article" date="2014" name="PLoS Genet.">
        <title>Analysis of the Phlebiopsis gigantea genome, transcriptome and secretome provides insight into its pioneer colonization strategies of wood.</title>
        <authorList>
            <person name="Hori C."/>
            <person name="Ishida T."/>
            <person name="Igarashi K."/>
            <person name="Samejima M."/>
            <person name="Suzuki H."/>
            <person name="Master E."/>
            <person name="Ferreira P."/>
            <person name="Ruiz-Duenas F.J."/>
            <person name="Held B."/>
            <person name="Canessa P."/>
            <person name="Larrondo L.F."/>
            <person name="Schmoll M."/>
            <person name="Druzhinina I.S."/>
            <person name="Kubicek C.P."/>
            <person name="Gaskell J.A."/>
            <person name="Kersten P."/>
            <person name="St John F."/>
            <person name="Glasner J."/>
            <person name="Sabat G."/>
            <person name="Splinter BonDurant S."/>
            <person name="Syed K."/>
            <person name="Yadav J."/>
            <person name="Mgbeahuruike A.C."/>
            <person name="Kovalchuk A."/>
            <person name="Asiegbu F.O."/>
            <person name="Lackner G."/>
            <person name="Hoffmeister D."/>
            <person name="Rencoret J."/>
            <person name="Gutierrez A."/>
            <person name="Sun H."/>
            <person name="Lindquist E."/>
            <person name="Barry K."/>
            <person name="Riley R."/>
            <person name="Grigoriev I.V."/>
            <person name="Henrissat B."/>
            <person name="Kues U."/>
            <person name="Berka R.M."/>
            <person name="Martinez A.T."/>
            <person name="Covert S.F."/>
            <person name="Blanchette R.A."/>
            <person name="Cullen D."/>
        </authorList>
    </citation>
    <scope>NUCLEOTIDE SEQUENCE [LARGE SCALE GENOMIC DNA]</scope>
    <source>
        <strain evidence="1 2">11061_1 CR5-6</strain>
    </source>
</reference>
<evidence type="ECO:0000313" key="1">
    <source>
        <dbReference type="EMBL" id="KIP07407.1"/>
    </source>
</evidence>
<dbReference type="AlphaFoldDB" id="A0A0C3S8H0"/>
<proteinExistence type="predicted"/>
<evidence type="ECO:0000313" key="2">
    <source>
        <dbReference type="Proteomes" id="UP000053257"/>
    </source>
</evidence>
<dbReference type="Proteomes" id="UP000053257">
    <property type="component" value="Unassembled WGS sequence"/>
</dbReference>
<gene>
    <name evidence="1" type="ORF">PHLGIDRAFT_118174</name>
</gene>
<protein>
    <submittedName>
        <fullName evidence="1">Uncharacterized protein</fullName>
    </submittedName>
</protein>